<protein>
    <submittedName>
        <fullName evidence="2">Uncharacterized protein</fullName>
    </submittedName>
</protein>
<feature type="compositionally biased region" description="Polar residues" evidence="1">
    <location>
        <begin position="15"/>
        <end position="25"/>
    </location>
</feature>
<sequence length="109" mass="12443">MYDLLECSINQAMETESVKSALSEQSSRSKRSRSHGHRSSHRSHSHRSNRTSKSQRKGEIMAPFQTAVTLADDNRDGQEVIEVQILPQVTYCWRLPMSGMKIGVKIRQQ</sequence>
<organism evidence="2">
    <name type="scientific">Homalodisca liturata</name>
    <dbReference type="NCBI Taxonomy" id="320908"/>
    <lineage>
        <taxon>Eukaryota</taxon>
        <taxon>Metazoa</taxon>
        <taxon>Ecdysozoa</taxon>
        <taxon>Arthropoda</taxon>
        <taxon>Hexapoda</taxon>
        <taxon>Insecta</taxon>
        <taxon>Pterygota</taxon>
        <taxon>Neoptera</taxon>
        <taxon>Paraneoptera</taxon>
        <taxon>Hemiptera</taxon>
        <taxon>Auchenorrhyncha</taxon>
        <taxon>Membracoidea</taxon>
        <taxon>Cicadellidae</taxon>
        <taxon>Cicadellinae</taxon>
        <taxon>Proconiini</taxon>
        <taxon>Homalodisca</taxon>
    </lineage>
</organism>
<dbReference type="EMBL" id="GECU01015362">
    <property type="protein sequence ID" value="JAS92344.1"/>
    <property type="molecule type" value="Transcribed_RNA"/>
</dbReference>
<name>A0A1B6IZH1_9HEMI</name>
<evidence type="ECO:0000313" key="2">
    <source>
        <dbReference type="EMBL" id="JAS92344.1"/>
    </source>
</evidence>
<reference evidence="2" key="1">
    <citation type="submission" date="2015-11" db="EMBL/GenBank/DDBJ databases">
        <title>De novo transcriptome assembly of four potential Pierce s Disease insect vectors from Arizona vineyards.</title>
        <authorList>
            <person name="Tassone E.E."/>
        </authorList>
    </citation>
    <scope>NUCLEOTIDE SEQUENCE</scope>
</reference>
<feature type="compositionally biased region" description="Basic residues" evidence="1">
    <location>
        <begin position="28"/>
        <end position="55"/>
    </location>
</feature>
<evidence type="ECO:0000256" key="1">
    <source>
        <dbReference type="SAM" id="MobiDB-lite"/>
    </source>
</evidence>
<accession>A0A1B6IZH1</accession>
<proteinExistence type="predicted"/>
<dbReference type="AlphaFoldDB" id="A0A1B6IZH1"/>
<feature type="region of interest" description="Disordered" evidence="1">
    <location>
        <begin position="15"/>
        <end position="62"/>
    </location>
</feature>
<gene>
    <name evidence="2" type="ORF">g.6432</name>
</gene>